<dbReference type="GO" id="GO:0044423">
    <property type="term" value="C:virion component"/>
    <property type="evidence" value="ECO:0007669"/>
    <property type="project" value="UniProtKB-KW"/>
</dbReference>
<keyword evidence="2" id="KW-0945">Host-virus interaction</keyword>
<comment type="similarity">
    <text evidence="7">Belongs to the Leviviricetes maturation protein family.</text>
</comment>
<dbReference type="RefSeq" id="YP_010768972.1">
    <property type="nucleotide sequence ID" value="NC_073842.1"/>
</dbReference>
<keyword evidence="9" id="KW-1185">Reference proteome</keyword>
<dbReference type="EMBL" id="BK013607">
    <property type="protein sequence ID" value="DAD50714.1"/>
    <property type="molecule type" value="Genomic_RNA"/>
</dbReference>
<gene>
    <name evidence="8" type="primary">SRR6960803_2_1</name>
</gene>
<reference evidence="8" key="1">
    <citation type="submission" date="2020-09" db="EMBL/GenBank/DDBJ databases">
        <title>Leviviricetes taxonomy.</title>
        <authorList>
            <person name="Stockdale S.R."/>
            <person name="Callanan J."/>
            <person name="Adriaenssens E.M."/>
            <person name="Kuhn J.H."/>
            <person name="Rumnieks J."/>
            <person name="Shkoporov A."/>
            <person name="Draper L.A."/>
            <person name="Ross P."/>
            <person name="Hill C."/>
        </authorList>
    </citation>
    <scope>NUCLEOTIDE SEQUENCE</scope>
</reference>
<evidence type="ECO:0000313" key="9">
    <source>
        <dbReference type="Proteomes" id="UP000679415"/>
    </source>
</evidence>
<evidence type="ECO:0000256" key="1">
    <source>
        <dbReference type="ARBA" id="ARBA00004328"/>
    </source>
</evidence>
<evidence type="ECO:0000256" key="3">
    <source>
        <dbReference type="ARBA" id="ARBA00022804"/>
    </source>
</evidence>
<keyword evidence="5" id="KW-1175">Viral attachment to host cell pilus</keyword>
<dbReference type="InterPro" id="IPR005563">
    <property type="entry name" value="A_protein"/>
</dbReference>
<keyword evidence="3" id="KW-1161">Viral attachment to host cell</keyword>
<dbReference type="Proteomes" id="UP000679415">
    <property type="component" value="Segment"/>
</dbReference>
<proteinExistence type="inferred from homology"/>
<dbReference type="GeneID" id="80397859"/>
<evidence type="ECO:0000313" key="8">
    <source>
        <dbReference type="EMBL" id="DAD50714.1"/>
    </source>
</evidence>
<dbReference type="Pfam" id="PF03863">
    <property type="entry name" value="Phage_mat-A"/>
    <property type="match status" value="1"/>
</dbReference>
<accession>A0A8S5L0S6</accession>
<comment type="subcellular location">
    <subcellularLocation>
        <location evidence="1">Virion</location>
    </subcellularLocation>
</comment>
<evidence type="ECO:0000256" key="4">
    <source>
        <dbReference type="ARBA" id="ARBA00022844"/>
    </source>
</evidence>
<evidence type="ECO:0000256" key="2">
    <source>
        <dbReference type="ARBA" id="ARBA00022581"/>
    </source>
</evidence>
<protein>
    <submittedName>
        <fullName evidence="8">Maturation protein</fullName>
    </submittedName>
</protein>
<organism evidence="8 9">
    <name type="scientific">ssRNA phage SRR6960803_2</name>
    <dbReference type="NCBI Taxonomy" id="2786618"/>
    <lineage>
        <taxon>Viruses</taxon>
        <taxon>Riboviria</taxon>
        <taxon>Orthornavirae</taxon>
        <taxon>Lenarviricota</taxon>
        <taxon>Leviviricetes</taxon>
        <taxon>Norzivirales</taxon>
        <taxon>Atkinsviridae</taxon>
        <taxon>Pihngevirus</taxon>
        <taxon>Pihngevirus limenecus</taxon>
        <taxon>Shopitevirus limenecus</taxon>
    </lineage>
</organism>
<evidence type="ECO:0000256" key="6">
    <source>
        <dbReference type="ARBA" id="ARBA00023296"/>
    </source>
</evidence>
<keyword evidence="4" id="KW-0946">Virion</keyword>
<evidence type="ECO:0000256" key="7">
    <source>
        <dbReference type="ARBA" id="ARBA00035110"/>
    </source>
</evidence>
<dbReference type="GO" id="GO:0039666">
    <property type="term" value="P:virion attachment to host cell pilus"/>
    <property type="evidence" value="ECO:0007669"/>
    <property type="project" value="UniProtKB-KW"/>
</dbReference>
<sequence length="462" mass="51943">MPIKVKDNIVKWTVFNRTQQQGLPVQESSDGFSHNFQCTVTTSPNLKDYIQRIRNHTSATTHMDGIGYTAFDLNVGHTRIDRTRKIHIEGADEHYYEVNYPWSYSENQDLFTGVPATVFPSGTFNVQADAEALGRFVENARSAQTSFEGGVFAGQLKQTVSQIINPAKALRQGLTKYLTTLSKRRGNPKRWSTPLVNALVKKRRAGPLSNDPTPRGVRRISNDQLNNAKQRIITETWLEYVYGWRPLISDISGAILHATKQPSISDVTHVRGSSQLKGEIARVPASYLSDGTEVRYDQVTEEQCSVRYSGAVWVHSDANPSLLYGNETLRDVGLTIDNFAPTVWELIPYSFLVDYFTNIGDIISAASFPEGRFAWKERSYKVVVELRTDNVQVIPTIFSNDVYNILLSCNPGSYKVQYGYFGRDEYKGSLVPDFRISVPGITSLRWLNVGALGAQHRTLLPF</sequence>
<keyword evidence="6" id="KW-1160">Virus entry into host cell</keyword>
<name>A0A8S5L0S6_9VIRU</name>
<dbReference type="KEGG" id="vg:80397859"/>
<evidence type="ECO:0000256" key="5">
    <source>
        <dbReference type="ARBA" id="ARBA00023104"/>
    </source>
</evidence>